<dbReference type="GO" id="GO:0008270">
    <property type="term" value="F:zinc ion binding"/>
    <property type="evidence" value="ECO:0007669"/>
    <property type="project" value="UniProtKB-KW"/>
</dbReference>
<dbReference type="Proteomes" id="UP000708208">
    <property type="component" value="Unassembled WGS sequence"/>
</dbReference>
<name>A0A8J2P7R1_9HEXA</name>
<evidence type="ECO:0000313" key="9">
    <source>
        <dbReference type="Proteomes" id="UP000708208"/>
    </source>
</evidence>
<evidence type="ECO:0000259" key="7">
    <source>
        <dbReference type="PROSITE" id="PS50157"/>
    </source>
</evidence>
<accession>A0A8J2P7R1</accession>
<dbReference type="GO" id="GO:0000981">
    <property type="term" value="F:DNA-binding transcription factor activity, RNA polymerase II-specific"/>
    <property type="evidence" value="ECO:0007669"/>
    <property type="project" value="TreeGrafter"/>
</dbReference>
<proteinExistence type="predicted"/>
<keyword evidence="4" id="KW-0862">Zinc</keyword>
<dbReference type="GO" id="GO:0000977">
    <property type="term" value="F:RNA polymerase II transcription regulatory region sequence-specific DNA binding"/>
    <property type="evidence" value="ECO:0007669"/>
    <property type="project" value="TreeGrafter"/>
</dbReference>
<keyword evidence="2" id="KW-0677">Repeat</keyword>
<dbReference type="PROSITE" id="PS00028">
    <property type="entry name" value="ZINC_FINGER_C2H2_1"/>
    <property type="match status" value="1"/>
</dbReference>
<organism evidence="8 9">
    <name type="scientific">Allacma fusca</name>
    <dbReference type="NCBI Taxonomy" id="39272"/>
    <lineage>
        <taxon>Eukaryota</taxon>
        <taxon>Metazoa</taxon>
        <taxon>Ecdysozoa</taxon>
        <taxon>Arthropoda</taxon>
        <taxon>Hexapoda</taxon>
        <taxon>Collembola</taxon>
        <taxon>Symphypleona</taxon>
        <taxon>Sminthuridae</taxon>
        <taxon>Allacma</taxon>
    </lineage>
</organism>
<dbReference type="PANTHER" id="PTHR24409:SF295">
    <property type="entry name" value="AZ2-RELATED"/>
    <property type="match status" value="1"/>
</dbReference>
<feature type="domain" description="C2H2-type" evidence="7">
    <location>
        <begin position="252"/>
        <end position="279"/>
    </location>
</feature>
<evidence type="ECO:0000256" key="3">
    <source>
        <dbReference type="ARBA" id="ARBA00022771"/>
    </source>
</evidence>
<keyword evidence="1" id="KW-0479">Metal-binding</keyword>
<feature type="region of interest" description="Disordered" evidence="6">
    <location>
        <begin position="324"/>
        <end position="434"/>
    </location>
</feature>
<feature type="compositionally biased region" description="Pro residues" evidence="6">
    <location>
        <begin position="328"/>
        <end position="434"/>
    </location>
</feature>
<reference evidence="8" key="1">
    <citation type="submission" date="2021-06" db="EMBL/GenBank/DDBJ databases">
        <authorList>
            <person name="Hodson N. C."/>
            <person name="Mongue J. A."/>
            <person name="Jaron S. K."/>
        </authorList>
    </citation>
    <scope>NUCLEOTIDE SEQUENCE</scope>
</reference>
<gene>
    <name evidence="8" type="ORF">AFUS01_LOCUS22711</name>
</gene>
<evidence type="ECO:0000256" key="5">
    <source>
        <dbReference type="PROSITE-ProRule" id="PRU00042"/>
    </source>
</evidence>
<evidence type="ECO:0000256" key="1">
    <source>
        <dbReference type="ARBA" id="ARBA00022723"/>
    </source>
</evidence>
<dbReference type="EMBL" id="CAJVCH010266678">
    <property type="protein sequence ID" value="CAG7734314.1"/>
    <property type="molecule type" value="Genomic_DNA"/>
</dbReference>
<keyword evidence="9" id="KW-1185">Reference proteome</keyword>
<sequence>MPMDSQITPVSALGRVTTDPDIRWKSRKRSRLLDIDISETFVTTEMITEGVQPLTCESRELEFYYTCQHCSFCSYDSSEFKDHLSSRRPGCYFQCDLCTFNSCTTSGIRIHTEKLHSSLPINFEIIPKMQPTQTIMDVNNVSEIEIERSFRRHETIANADVISEESALSPRFEYDGGDESMVGNSAEEESMKTLICESIQVKPVGFSVGCASIEEDAHEKEQETTIRFGKEVQLFRLETEPEEILGSPKESLICMFCNKEFKARLHLEHHYSIHTEEDLFKCELCSYATNCISHLQMHQGSIKGLTMLVLCVYPQYSLDSPYLLPTCPQRPQPPDEPPPPQPPPELPPPELPPPPQPPPELPPPPQPLPELPPPPQPPPELPPPELPPPHPPPELPPPHPLPELPPPDPPPELSPSDPPPPLLQPPPPHPPPPW</sequence>
<dbReference type="GO" id="GO:0005634">
    <property type="term" value="C:nucleus"/>
    <property type="evidence" value="ECO:0007669"/>
    <property type="project" value="TreeGrafter"/>
</dbReference>
<protein>
    <recommendedName>
        <fullName evidence="7">C2H2-type domain-containing protein</fullName>
    </recommendedName>
</protein>
<evidence type="ECO:0000256" key="4">
    <source>
        <dbReference type="ARBA" id="ARBA00022833"/>
    </source>
</evidence>
<dbReference type="PANTHER" id="PTHR24409">
    <property type="entry name" value="ZINC FINGER PROTEIN 142"/>
    <property type="match status" value="1"/>
</dbReference>
<keyword evidence="3 5" id="KW-0863">Zinc-finger</keyword>
<dbReference type="OrthoDB" id="4748970at2759"/>
<dbReference type="SMART" id="SM00355">
    <property type="entry name" value="ZnF_C2H2"/>
    <property type="match status" value="4"/>
</dbReference>
<evidence type="ECO:0000256" key="6">
    <source>
        <dbReference type="SAM" id="MobiDB-lite"/>
    </source>
</evidence>
<comment type="caution">
    <text evidence="8">The sequence shown here is derived from an EMBL/GenBank/DDBJ whole genome shotgun (WGS) entry which is preliminary data.</text>
</comment>
<dbReference type="InterPro" id="IPR013087">
    <property type="entry name" value="Znf_C2H2_type"/>
</dbReference>
<evidence type="ECO:0000256" key="2">
    <source>
        <dbReference type="ARBA" id="ARBA00022737"/>
    </source>
</evidence>
<dbReference type="PROSITE" id="PS50157">
    <property type="entry name" value="ZINC_FINGER_C2H2_2"/>
    <property type="match status" value="1"/>
</dbReference>
<dbReference type="AlphaFoldDB" id="A0A8J2P7R1"/>
<evidence type="ECO:0000313" key="8">
    <source>
        <dbReference type="EMBL" id="CAG7734314.1"/>
    </source>
</evidence>